<keyword evidence="2" id="KW-1185">Reference proteome</keyword>
<accession>A0A2Z2KF93</accession>
<reference evidence="1 2" key="1">
    <citation type="submission" date="2017-06" db="EMBL/GenBank/DDBJ databases">
        <title>Complete genome sequence of Paenibacillus donghaensis KCTC 13049T isolated from East Sea sediment, South Korea.</title>
        <authorList>
            <person name="Jung B.K."/>
            <person name="Hong S.-J."/>
            <person name="Shin J.-H."/>
        </authorList>
    </citation>
    <scope>NUCLEOTIDE SEQUENCE [LARGE SCALE GENOMIC DNA]</scope>
    <source>
        <strain evidence="1 2">KCTC 13049</strain>
    </source>
</reference>
<proteinExistence type="predicted"/>
<protein>
    <submittedName>
        <fullName evidence="1">Uncharacterized protein</fullName>
    </submittedName>
</protein>
<evidence type="ECO:0000313" key="2">
    <source>
        <dbReference type="Proteomes" id="UP000249890"/>
    </source>
</evidence>
<gene>
    <name evidence="1" type="ORF">B9T62_18685</name>
</gene>
<dbReference type="KEGG" id="pdh:B9T62_18685"/>
<sequence length="73" mass="8339">MKVILEIPKYGDGDLVAFENKPFVHKEQAIGVVKEVREVGDKLELTILVWDKFLSVIPSFIDNKFDSVSLDFK</sequence>
<dbReference type="Proteomes" id="UP000249890">
    <property type="component" value="Chromosome"/>
</dbReference>
<dbReference type="RefSeq" id="WP_087916633.1">
    <property type="nucleotide sequence ID" value="NZ_CP021780.1"/>
</dbReference>
<dbReference type="EMBL" id="CP021780">
    <property type="protein sequence ID" value="ASA22635.1"/>
    <property type="molecule type" value="Genomic_DNA"/>
</dbReference>
<name>A0A2Z2KF93_9BACL</name>
<dbReference type="AlphaFoldDB" id="A0A2Z2KF93"/>
<organism evidence="1 2">
    <name type="scientific">Paenibacillus donghaensis</name>
    <dbReference type="NCBI Taxonomy" id="414771"/>
    <lineage>
        <taxon>Bacteria</taxon>
        <taxon>Bacillati</taxon>
        <taxon>Bacillota</taxon>
        <taxon>Bacilli</taxon>
        <taxon>Bacillales</taxon>
        <taxon>Paenibacillaceae</taxon>
        <taxon>Paenibacillus</taxon>
    </lineage>
</organism>
<evidence type="ECO:0000313" key="1">
    <source>
        <dbReference type="EMBL" id="ASA22635.1"/>
    </source>
</evidence>